<evidence type="ECO:0000313" key="2">
    <source>
        <dbReference type="EMBL" id="SHK88925.1"/>
    </source>
</evidence>
<dbReference type="RefSeq" id="WP_139264846.1">
    <property type="nucleotide sequence ID" value="NZ_FQZU01000037.1"/>
</dbReference>
<reference evidence="3" key="1">
    <citation type="submission" date="2016-11" db="EMBL/GenBank/DDBJ databases">
        <authorList>
            <person name="Varghese N."/>
            <person name="Submissions S."/>
        </authorList>
    </citation>
    <scope>NUCLEOTIDE SEQUENCE [LARGE SCALE GENOMIC DNA]</scope>
    <source>
        <strain evidence="3">DSM 16219</strain>
    </source>
</reference>
<dbReference type="AlphaFoldDB" id="A0A1M6W634"/>
<evidence type="ECO:0000313" key="3">
    <source>
        <dbReference type="Proteomes" id="UP000183994"/>
    </source>
</evidence>
<dbReference type="EMBL" id="FQZU01000037">
    <property type="protein sequence ID" value="SHK88925.1"/>
    <property type="molecule type" value="Genomic_DNA"/>
</dbReference>
<proteinExistence type="predicted"/>
<accession>A0A1M6W634</accession>
<organism evidence="2 3">
    <name type="scientific">Desulfatibacillum alkenivorans DSM 16219</name>
    <dbReference type="NCBI Taxonomy" id="1121393"/>
    <lineage>
        <taxon>Bacteria</taxon>
        <taxon>Pseudomonadati</taxon>
        <taxon>Thermodesulfobacteriota</taxon>
        <taxon>Desulfobacteria</taxon>
        <taxon>Desulfobacterales</taxon>
        <taxon>Desulfatibacillaceae</taxon>
        <taxon>Desulfatibacillum</taxon>
    </lineage>
</organism>
<evidence type="ECO:0000259" key="1">
    <source>
        <dbReference type="Pfam" id="PF06114"/>
    </source>
</evidence>
<dbReference type="Pfam" id="PF06114">
    <property type="entry name" value="Peptidase_M78"/>
    <property type="match status" value="1"/>
</dbReference>
<sequence length="369" mass="42429">MEQMNLFPTHVFFDQVWRFILNALARHQQPSARELLEAVEKNIGLEARWDFRAVLLRMSQDKDLTGADRRYCQSILEDGSVDAALRGEDAPDEEALSTIDALLHQSQVYRASESFQEMIDFMGRFRNYAPYNNMLVRLQNPACGFYATAYDWRHRFERALKEDARPMIILAPMHPVMLVYDVDQTEGKELPKELREFSRFEGKWNPDWMKRMLENANRHGIRVQFKTLSSTNSGFATLSRDVGKWKMRIVVHGKLDSPSRFGVLCHEMAHVLLGHLGSDFDHWWPSRSNLDRHSVEVEAESVAFIVANRLGLQGTSAAYVSRHLVEGRVPEGVSLDLIGKVAGKIERMAMFTLPKPKPKKKPTAKKQTR</sequence>
<feature type="domain" description="IrrE N-terminal-like" evidence="1">
    <location>
        <begin position="216"/>
        <end position="280"/>
    </location>
</feature>
<dbReference type="OrthoDB" id="7605626at2"/>
<protein>
    <recommendedName>
        <fullName evidence="1">IrrE N-terminal-like domain-containing protein</fullName>
    </recommendedName>
</protein>
<name>A0A1M6W634_9BACT</name>
<dbReference type="Proteomes" id="UP000183994">
    <property type="component" value="Unassembled WGS sequence"/>
</dbReference>
<dbReference type="InterPro" id="IPR010359">
    <property type="entry name" value="IrrE_HExxH"/>
</dbReference>
<dbReference type="STRING" id="1121393.SAMN02745216_04252"/>
<gene>
    <name evidence="2" type="ORF">SAMN02745216_04252</name>
</gene>
<keyword evidence="3" id="KW-1185">Reference proteome</keyword>